<proteinExistence type="evidence at transcript level"/>
<dbReference type="InterPro" id="IPR052728">
    <property type="entry name" value="O2_lipid_transport_reg"/>
</dbReference>
<dbReference type="PANTHER" id="PTHR11161:SF0">
    <property type="entry name" value="O-ACYLTRANSFERASE LIKE PROTEIN"/>
    <property type="match status" value="1"/>
</dbReference>
<evidence type="ECO:0000313" key="2">
    <source>
        <dbReference type="EMBL" id="LAA09549.1"/>
    </source>
</evidence>
<feature type="transmembrane region" description="Helical" evidence="1">
    <location>
        <begin position="205"/>
        <end position="227"/>
    </location>
</feature>
<keyword evidence="1" id="KW-1133">Transmembrane helix</keyword>
<dbReference type="AlphaFoldDB" id="A0A2L2YNB2"/>
<protein>
    <submittedName>
        <fullName evidence="2">Nose resistant to fluoxetine protein 6</fullName>
    </submittedName>
</protein>
<feature type="transmembrane region" description="Helical" evidence="1">
    <location>
        <begin position="175"/>
        <end position="193"/>
    </location>
</feature>
<feature type="transmembrane region" description="Helical" evidence="1">
    <location>
        <begin position="62"/>
        <end position="86"/>
    </location>
</feature>
<accession>A0A2L2YNB2</accession>
<dbReference type="OrthoDB" id="6433895at2759"/>
<feature type="transmembrane region" description="Helical" evidence="1">
    <location>
        <begin position="20"/>
        <end position="42"/>
    </location>
</feature>
<keyword evidence="1" id="KW-0812">Transmembrane</keyword>
<name>A0A2L2YNB2_PARTP</name>
<dbReference type="PANTHER" id="PTHR11161">
    <property type="entry name" value="O-ACYLTRANSFERASE"/>
    <property type="match status" value="1"/>
</dbReference>
<evidence type="ECO:0000256" key="1">
    <source>
        <dbReference type="SAM" id="Phobius"/>
    </source>
</evidence>
<keyword evidence="1" id="KW-0472">Membrane</keyword>
<feature type="transmembrane region" description="Helical" evidence="1">
    <location>
        <begin position="139"/>
        <end position="163"/>
    </location>
</feature>
<organism evidence="2">
    <name type="scientific">Parasteatoda tepidariorum</name>
    <name type="common">Common house spider</name>
    <name type="synonym">Achaearanea tepidariorum</name>
    <dbReference type="NCBI Taxonomy" id="114398"/>
    <lineage>
        <taxon>Eukaryota</taxon>
        <taxon>Metazoa</taxon>
        <taxon>Ecdysozoa</taxon>
        <taxon>Arthropoda</taxon>
        <taxon>Chelicerata</taxon>
        <taxon>Arachnida</taxon>
        <taxon>Araneae</taxon>
        <taxon>Araneomorphae</taxon>
        <taxon>Entelegynae</taxon>
        <taxon>Araneoidea</taxon>
        <taxon>Theridiidae</taxon>
        <taxon>Parasteatoda</taxon>
    </lineage>
</organism>
<feature type="transmembrane region" description="Helical" evidence="1">
    <location>
        <begin position="98"/>
        <end position="119"/>
    </location>
</feature>
<dbReference type="EMBL" id="IAAA01036982">
    <property type="protein sequence ID" value="LAA09549.1"/>
    <property type="molecule type" value="mRNA"/>
</dbReference>
<sequence>MQISIIGVLLLWLIAKCPKFGLVCTVAIGLACNISLGVMTALHRYPPTYAIYYYHNREQFEIPIYTAPLSHASSFGIGMLLGYFMAKNQKLKWSRIHVVLGWIVSIFLTVGIQLIMFVGRDGRDADPVLAAVYAATHRTAFSLGLSWIILACTHGYGGWFGNLICWKGFGPLSKLGYFGYLIHYIVIAYHVSVARSTLIFSHYEIWMRIFSYTSLTFLAAYILYITFELPLTFIESLFLSSHSPNPQVKSNTESTIKNGDFIVVQYNGTTLNGSKNHSNGLNHLGTINEEHSKL</sequence>
<reference evidence="2" key="1">
    <citation type="journal article" date="2016" name="Mol. Ecol. Resour.">
        <title>Evaluation of the impact of RNA preservation methods of spiders for de novo transcriptome assembly.</title>
        <authorList>
            <person name="Kono N."/>
            <person name="Nakamura H."/>
            <person name="Ito Y."/>
            <person name="Tomita M."/>
            <person name="Arakawa K."/>
        </authorList>
    </citation>
    <scope>NUCLEOTIDE SEQUENCE</scope>
    <source>
        <tissue evidence="2">Whole body</tissue>
    </source>
</reference>